<keyword evidence="4" id="KW-0472">Membrane</keyword>
<evidence type="ECO:0000313" key="6">
    <source>
        <dbReference type="EMBL" id="QJQ06187.1"/>
    </source>
</evidence>
<dbReference type="GO" id="GO:0000155">
    <property type="term" value="F:phosphorelay sensor kinase activity"/>
    <property type="evidence" value="ECO:0007669"/>
    <property type="project" value="InterPro"/>
</dbReference>
<dbReference type="InterPro" id="IPR036890">
    <property type="entry name" value="HATPase_C_sf"/>
</dbReference>
<keyword evidence="3" id="KW-0597">Phosphoprotein</keyword>
<reference evidence="6 7" key="1">
    <citation type="journal article" date="2019" name="Int. J. Syst. Evol. Microbiol.">
        <title>Undibacterium piscinae sp. nov., isolated from Korean shiner intestine.</title>
        <authorList>
            <person name="Lee S.Y."/>
            <person name="Kang W."/>
            <person name="Kim P.S."/>
            <person name="Kim H.S."/>
            <person name="Sung H."/>
            <person name="Shin N.R."/>
            <person name="Whon T.W."/>
            <person name="Yun J.H."/>
            <person name="Lee J.Y."/>
            <person name="Lee J.Y."/>
            <person name="Jung M.J."/>
            <person name="Jeong Y.S."/>
            <person name="Tak E.J."/>
            <person name="Han J.E."/>
            <person name="Hyun D.W."/>
            <person name="Kang M.S."/>
            <person name="Lee K.E."/>
            <person name="Lee B.H."/>
            <person name="Bae J.W."/>
        </authorList>
    </citation>
    <scope>NUCLEOTIDE SEQUENCE [LARGE SCALE GENOMIC DNA]</scope>
    <source>
        <strain evidence="6 7">S11R28</strain>
    </source>
</reference>
<dbReference type="InterPro" id="IPR003594">
    <property type="entry name" value="HATPase_dom"/>
</dbReference>
<protein>
    <recommendedName>
        <fullName evidence="2">histidine kinase</fullName>
        <ecNumber evidence="2">2.7.13.3</ecNumber>
    </recommendedName>
</protein>
<dbReference type="Gene3D" id="3.30.565.10">
    <property type="entry name" value="Histidine kinase-like ATPase, C-terminal domain"/>
    <property type="match status" value="1"/>
</dbReference>
<evidence type="ECO:0000259" key="5">
    <source>
        <dbReference type="PROSITE" id="PS50109"/>
    </source>
</evidence>
<accession>A0A6M4A6G1</accession>
<dbReference type="SMART" id="SM00387">
    <property type="entry name" value="HATPase_c"/>
    <property type="match status" value="1"/>
</dbReference>
<evidence type="ECO:0000256" key="3">
    <source>
        <dbReference type="ARBA" id="ARBA00022553"/>
    </source>
</evidence>
<dbReference type="SUPFAM" id="SSF55874">
    <property type="entry name" value="ATPase domain of HSP90 chaperone/DNA topoisomerase II/histidine kinase"/>
    <property type="match status" value="1"/>
</dbReference>
<keyword evidence="7" id="KW-1185">Reference proteome</keyword>
<name>A0A6M4A6G1_9BURK</name>
<dbReference type="AlphaFoldDB" id="A0A6M4A6G1"/>
<dbReference type="OrthoDB" id="5452199at2"/>
<gene>
    <name evidence="6" type="ORF">EJG51_010325</name>
</gene>
<dbReference type="PANTHER" id="PTHR43065:SF42">
    <property type="entry name" value="TWO-COMPONENT SENSOR PPRA"/>
    <property type="match status" value="1"/>
</dbReference>
<dbReference type="InterPro" id="IPR005467">
    <property type="entry name" value="His_kinase_dom"/>
</dbReference>
<keyword evidence="4" id="KW-1133">Transmembrane helix</keyword>
<dbReference type="Gene3D" id="1.10.287.130">
    <property type="match status" value="1"/>
</dbReference>
<comment type="catalytic activity">
    <reaction evidence="1">
        <text>ATP + protein L-histidine = ADP + protein N-phospho-L-histidine.</text>
        <dbReference type="EC" id="2.7.13.3"/>
    </reaction>
</comment>
<dbReference type="PANTHER" id="PTHR43065">
    <property type="entry name" value="SENSOR HISTIDINE KINASE"/>
    <property type="match status" value="1"/>
</dbReference>
<organism evidence="6 7">
    <name type="scientific">Undibacterium piscinae</name>
    <dbReference type="NCBI Taxonomy" id="2495591"/>
    <lineage>
        <taxon>Bacteria</taxon>
        <taxon>Pseudomonadati</taxon>
        <taxon>Pseudomonadota</taxon>
        <taxon>Betaproteobacteria</taxon>
        <taxon>Burkholderiales</taxon>
        <taxon>Oxalobacteraceae</taxon>
        <taxon>Undibacterium</taxon>
    </lineage>
</organism>
<evidence type="ECO:0000256" key="1">
    <source>
        <dbReference type="ARBA" id="ARBA00000085"/>
    </source>
</evidence>
<evidence type="ECO:0000256" key="4">
    <source>
        <dbReference type="SAM" id="Phobius"/>
    </source>
</evidence>
<feature type="domain" description="Histidine kinase" evidence="5">
    <location>
        <begin position="325"/>
        <end position="556"/>
    </location>
</feature>
<dbReference type="CDD" id="cd00082">
    <property type="entry name" value="HisKA"/>
    <property type="match status" value="1"/>
</dbReference>
<dbReference type="PRINTS" id="PR00344">
    <property type="entry name" value="BCTRLSENSOR"/>
</dbReference>
<dbReference type="EC" id="2.7.13.3" evidence="2"/>
<dbReference type="SUPFAM" id="SSF53850">
    <property type="entry name" value="Periplasmic binding protein-like II"/>
    <property type="match status" value="1"/>
</dbReference>
<dbReference type="InterPro" id="IPR003661">
    <property type="entry name" value="HisK_dim/P_dom"/>
</dbReference>
<evidence type="ECO:0000256" key="2">
    <source>
        <dbReference type="ARBA" id="ARBA00012438"/>
    </source>
</evidence>
<evidence type="ECO:0000313" key="7">
    <source>
        <dbReference type="Proteomes" id="UP000274350"/>
    </source>
</evidence>
<dbReference type="PROSITE" id="PS50109">
    <property type="entry name" value="HIS_KIN"/>
    <property type="match status" value="1"/>
</dbReference>
<dbReference type="KEGG" id="upi:EJG51_010325"/>
<sequence length="833" mass="91817">MAGKTFQRMLLALVLLTLLALYAHANWMVRTLRLDTMQGSEAAAADDRSEGGKSVSALLRQGEGLRLQCDIAPTYQWPFCELDLRFSKDDQGIDLSRFDTLSLSIRATGPVSGPGSETKTGSQPRHFVRVFLRNFDPAYSKPGNGASLKPHEVVFEPAAHAMPVELKLSQFMVSSWWMQEHHTSIEMLGPQLEHVTALAIATADNAAPGRHEIVLESAELRGLWISSATFRLGIIFVWLVCMVAYLVIYLVGEWQNSREKLSESDRHLYDLHNSNELLERRVEERTRALSSSNSRLIETLQNLDVVRKELVQSEKNAALGTLVAGISHELNTPIGNAVLVGSALGDSARQFRDLANTGLTRKALDAFLLEVMQGSDILNQNLSRAAALIASFKQLAADQHSGQRRIFSLVDVMNETALAMAPRLRKTLHQLEIEVPPDLVMDSYPGPLSQIIMNFMNNAMLHGFEGVQHGKMCLQAKLVGADRLEISFSDNGVGISAQVLRRVFEPFFTTKLGKGGSGLGMHLVYNIVTQLFGGQIEISSTLGQGTRIRIEMPLLAPTASAECARIGVPTDVVDDYNRFLDGRDVQDISYFGGAFSRRDVVELALFMREMHRHMPDVEIDLVAIDSYALAIEHLRSGQISALATSSWLLDLQSYKGEIEISGPIVQDGQFIVGAYTRASNDKALGMASLTDFRALRVVSNSDWSADWQTLAGLGVSDCVDVKTWRQMVYMVNSDEADILLAPFPSNSDCNIEFEACILIPVPDCRIVLNGSRHLAAARSKVGLLIVQNIFPAFDRMVDDGSMRQAFSECGFLNTATEHWHIINGAALESMHGT</sequence>
<keyword evidence="4" id="KW-0812">Transmembrane</keyword>
<proteinExistence type="predicted"/>
<dbReference type="Pfam" id="PF02518">
    <property type="entry name" value="HATPase_c"/>
    <property type="match status" value="1"/>
</dbReference>
<dbReference type="InterPro" id="IPR004358">
    <property type="entry name" value="Sig_transdc_His_kin-like_C"/>
</dbReference>
<feature type="transmembrane region" description="Helical" evidence="4">
    <location>
        <begin position="230"/>
        <end position="251"/>
    </location>
</feature>
<dbReference type="Proteomes" id="UP000274350">
    <property type="component" value="Chromosome"/>
</dbReference>
<dbReference type="EMBL" id="CP051152">
    <property type="protein sequence ID" value="QJQ06187.1"/>
    <property type="molecule type" value="Genomic_DNA"/>
</dbReference>